<dbReference type="PANTHER" id="PTHR36504:SF1">
    <property type="entry name" value="LIPOPOLYSACCHARIDE EXPORT SYSTEM PROTEIN LPTA"/>
    <property type="match status" value="1"/>
</dbReference>
<dbReference type="AlphaFoldDB" id="A0A5D9CD44"/>
<protein>
    <submittedName>
        <fullName evidence="4">OstA family protein</fullName>
    </submittedName>
</protein>
<dbReference type="Proteomes" id="UP000322077">
    <property type="component" value="Unassembled WGS sequence"/>
</dbReference>
<dbReference type="PANTHER" id="PTHR36504">
    <property type="entry name" value="LIPOPOLYSACCHARIDE EXPORT SYSTEM PROTEIN LPTA"/>
    <property type="match status" value="1"/>
</dbReference>
<name>A0A5D9CD44_9SPHN</name>
<dbReference type="InterPro" id="IPR052037">
    <property type="entry name" value="LPS_export_LptA"/>
</dbReference>
<comment type="caution">
    <text evidence="4">The sequence shown here is derived from an EMBL/GenBank/DDBJ whole genome shotgun (WGS) entry which is preliminary data.</text>
</comment>
<dbReference type="EMBL" id="VTOU01000002">
    <property type="protein sequence ID" value="TZG28071.1"/>
    <property type="molecule type" value="Genomic_DNA"/>
</dbReference>
<feature type="signal peptide" evidence="2">
    <location>
        <begin position="1"/>
        <end position="24"/>
    </location>
</feature>
<feature type="chain" id="PRO_5022758807" evidence="2">
    <location>
        <begin position="25"/>
        <end position="174"/>
    </location>
</feature>
<dbReference type="GO" id="GO:0015920">
    <property type="term" value="P:lipopolysaccharide transport"/>
    <property type="evidence" value="ECO:0007669"/>
    <property type="project" value="TreeGrafter"/>
</dbReference>
<accession>A0A5D9CD44</accession>
<evidence type="ECO:0000313" key="4">
    <source>
        <dbReference type="EMBL" id="TZG28071.1"/>
    </source>
</evidence>
<proteinExistence type="predicted"/>
<keyword evidence="5" id="KW-1185">Reference proteome</keyword>
<keyword evidence="1 2" id="KW-0732">Signal</keyword>
<evidence type="ECO:0000256" key="1">
    <source>
        <dbReference type="ARBA" id="ARBA00022729"/>
    </source>
</evidence>
<evidence type="ECO:0000313" key="5">
    <source>
        <dbReference type="Proteomes" id="UP000322077"/>
    </source>
</evidence>
<reference evidence="4 5" key="1">
    <citation type="submission" date="2019-08" db="EMBL/GenBank/DDBJ databases">
        <authorList>
            <person name="Wang G."/>
            <person name="Xu Z."/>
        </authorList>
    </citation>
    <scope>NUCLEOTIDE SEQUENCE [LARGE SCALE GENOMIC DNA]</scope>
    <source>
        <strain evidence="4 5">ZX</strain>
    </source>
</reference>
<feature type="domain" description="Organic solvent tolerance-like N-terminal" evidence="3">
    <location>
        <begin position="42"/>
        <end position="146"/>
    </location>
</feature>
<organism evidence="4 5">
    <name type="scientific">Sphingomonas montanisoli</name>
    <dbReference type="NCBI Taxonomy" id="2606412"/>
    <lineage>
        <taxon>Bacteria</taxon>
        <taxon>Pseudomonadati</taxon>
        <taxon>Pseudomonadota</taxon>
        <taxon>Alphaproteobacteria</taxon>
        <taxon>Sphingomonadales</taxon>
        <taxon>Sphingomonadaceae</taxon>
        <taxon>Sphingomonas</taxon>
    </lineage>
</organism>
<dbReference type="Pfam" id="PF03968">
    <property type="entry name" value="LptD_N"/>
    <property type="match status" value="1"/>
</dbReference>
<dbReference type="InterPro" id="IPR005653">
    <property type="entry name" value="OstA-like_N"/>
</dbReference>
<evidence type="ECO:0000259" key="3">
    <source>
        <dbReference type="Pfam" id="PF03968"/>
    </source>
</evidence>
<dbReference type="GO" id="GO:0009279">
    <property type="term" value="C:cell outer membrane"/>
    <property type="evidence" value="ECO:0007669"/>
    <property type="project" value="TreeGrafter"/>
</dbReference>
<sequence>MIGRLQVRLGAILLLACAGGAANAQAVSALKGHNANAPVDFSADRIELQDRADRAVLTGNVDVKQGDMTLNADRLTIAYSSAQQTQVTRMDASGNVVLKSASETARAQFGIYDLQKRLVTMIGGVTLTRPGQGDTKGGRLVLNLNSGLATMDGGTVAGQRGRVTGRFVPPPRSN</sequence>
<gene>
    <name evidence="4" type="ORF">FYJ91_05890</name>
</gene>
<dbReference type="Gene3D" id="2.60.450.10">
    <property type="entry name" value="Lipopolysaccharide (LPS) transport protein A like domain"/>
    <property type="match status" value="1"/>
</dbReference>
<dbReference type="GO" id="GO:0017089">
    <property type="term" value="F:glycolipid transfer activity"/>
    <property type="evidence" value="ECO:0007669"/>
    <property type="project" value="TreeGrafter"/>
</dbReference>
<evidence type="ECO:0000256" key="2">
    <source>
        <dbReference type="SAM" id="SignalP"/>
    </source>
</evidence>
<dbReference type="GO" id="GO:0030288">
    <property type="term" value="C:outer membrane-bounded periplasmic space"/>
    <property type="evidence" value="ECO:0007669"/>
    <property type="project" value="TreeGrafter"/>
</dbReference>